<feature type="domain" description="Semialdehyde dehydrogenase NAD-binding" evidence="9">
    <location>
        <begin position="3"/>
        <end position="140"/>
    </location>
</feature>
<dbReference type="InterPro" id="IPR000706">
    <property type="entry name" value="AGPR_type-1"/>
</dbReference>
<evidence type="ECO:0000313" key="10">
    <source>
        <dbReference type="EMBL" id="KKI51979.1"/>
    </source>
</evidence>
<proteinExistence type="inferred from homology"/>
<reference evidence="10 11" key="1">
    <citation type="submission" date="2015-04" db="EMBL/GenBank/DDBJ databases">
        <title>Draft genome sequence of bacteremic isolate Catabacter hongkongensis type strain HKU16T.</title>
        <authorList>
            <person name="Lau S.K."/>
            <person name="Teng J.L."/>
            <person name="Huang Y."/>
            <person name="Curreem S.O."/>
            <person name="Tsui S.K."/>
            <person name="Woo P.C."/>
        </authorList>
    </citation>
    <scope>NUCLEOTIDE SEQUENCE [LARGE SCALE GENOMIC DNA]</scope>
    <source>
        <strain evidence="10 11">HKU16</strain>
    </source>
</reference>
<dbReference type="InterPro" id="IPR036291">
    <property type="entry name" value="NAD(P)-bd_dom_sf"/>
</dbReference>
<comment type="catalytic activity">
    <reaction evidence="6 7">
        <text>N-acetyl-L-glutamate 5-semialdehyde + phosphate + NADP(+) = N-acetyl-L-glutamyl 5-phosphate + NADPH + H(+)</text>
        <dbReference type="Rhea" id="RHEA:21588"/>
        <dbReference type="ChEBI" id="CHEBI:15378"/>
        <dbReference type="ChEBI" id="CHEBI:29123"/>
        <dbReference type="ChEBI" id="CHEBI:43474"/>
        <dbReference type="ChEBI" id="CHEBI:57783"/>
        <dbReference type="ChEBI" id="CHEBI:57936"/>
        <dbReference type="ChEBI" id="CHEBI:58349"/>
        <dbReference type="EC" id="1.2.1.38"/>
    </reaction>
</comment>
<dbReference type="PATRIC" id="fig|270498.16.peg.1428"/>
<comment type="function">
    <text evidence="7">Catalyzes the NADPH-dependent reduction of N-acetyl-5-glutamyl phosphate to yield N-acetyl-L-glutamate 5-semialdehyde.</text>
</comment>
<comment type="caution">
    <text evidence="10">The sequence shown here is derived from an EMBL/GenBank/DDBJ whole genome shotgun (WGS) entry which is preliminary data.</text>
</comment>
<dbReference type="OrthoDB" id="9801289at2"/>
<comment type="pathway">
    <text evidence="1 7">Amino-acid biosynthesis; L-arginine biosynthesis; N(2)-acetyl-L-ornithine from L-glutamate: step 3/4.</text>
</comment>
<feature type="active site" evidence="7 8">
    <location>
        <position position="148"/>
    </location>
</feature>
<evidence type="ECO:0000256" key="4">
    <source>
        <dbReference type="ARBA" id="ARBA00022857"/>
    </source>
</evidence>
<dbReference type="GO" id="GO:0005737">
    <property type="term" value="C:cytoplasm"/>
    <property type="evidence" value="ECO:0007669"/>
    <property type="project" value="UniProtKB-SubCell"/>
</dbReference>
<dbReference type="InterPro" id="IPR023013">
    <property type="entry name" value="AGPR_AS"/>
</dbReference>
<evidence type="ECO:0000256" key="7">
    <source>
        <dbReference type="HAMAP-Rule" id="MF_00150"/>
    </source>
</evidence>
<dbReference type="Gene3D" id="3.30.360.10">
    <property type="entry name" value="Dihydrodipicolinate Reductase, domain 2"/>
    <property type="match status" value="1"/>
</dbReference>
<dbReference type="CDD" id="cd23934">
    <property type="entry name" value="AGPR_1_C"/>
    <property type="match status" value="1"/>
</dbReference>
<dbReference type="SMART" id="SM00859">
    <property type="entry name" value="Semialdhyde_dh"/>
    <property type="match status" value="1"/>
</dbReference>
<dbReference type="NCBIfam" id="TIGR01850">
    <property type="entry name" value="argC"/>
    <property type="match status" value="1"/>
</dbReference>
<dbReference type="CDD" id="cd17895">
    <property type="entry name" value="AGPR_1_N"/>
    <property type="match status" value="1"/>
</dbReference>
<dbReference type="Gene3D" id="3.40.50.720">
    <property type="entry name" value="NAD(P)-binding Rossmann-like Domain"/>
    <property type="match status" value="1"/>
</dbReference>
<dbReference type="FunFam" id="3.30.360.10:FF:000014">
    <property type="entry name" value="N-acetyl-gamma-glutamyl-phosphate reductase"/>
    <property type="match status" value="1"/>
</dbReference>
<evidence type="ECO:0000256" key="3">
    <source>
        <dbReference type="ARBA" id="ARBA00022605"/>
    </source>
</evidence>
<gene>
    <name evidence="7" type="primary">argC</name>
    <name evidence="10" type="ORF">CHK_0496</name>
</gene>
<organism evidence="10 11">
    <name type="scientific">Christensenella hongkongensis</name>
    <dbReference type="NCBI Taxonomy" id="270498"/>
    <lineage>
        <taxon>Bacteria</taxon>
        <taxon>Bacillati</taxon>
        <taxon>Bacillota</taxon>
        <taxon>Clostridia</taxon>
        <taxon>Christensenellales</taxon>
        <taxon>Christensenellaceae</taxon>
        <taxon>Christensenella</taxon>
    </lineage>
</organism>
<dbReference type="EMBL" id="LAYJ01000047">
    <property type="protein sequence ID" value="KKI51979.1"/>
    <property type="molecule type" value="Genomic_DNA"/>
</dbReference>
<dbReference type="InterPro" id="IPR050085">
    <property type="entry name" value="AGPR"/>
</dbReference>
<evidence type="ECO:0000313" key="11">
    <source>
        <dbReference type="Proteomes" id="UP000034076"/>
    </source>
</evidence>
<keyword evidence="11" id="KW-1185">Reference proteome</keyword>
<evidence type="ECO:0000256" key="2">
    <source>
        <dbReference type="ARBA" id="ARBA00022571"/>
    </source>
</evidence>
<keyword evidence="5 7" id="KW-0560">Oxidoreductase</keyword>
<dbReference type="SUPFAM" id="SSF55347">
    <property type="entry name" value="Glyceraldehyde-3-phosphate dehydrogenase-like, C-terminal domain"/>
    <property type="match status" value="1"/>
</dbReference>
<keyword evidence="7" id="KW-0963">Cytoplasm</keyword>
<dbReference type="STRING" id="270498.CHK_0496"/>
<dbReference type="Pfam" id="PF22698">
    <property type="entry name" value="Semialdhyde_dhC_1"/>
    <property type="match status" value="1"/>
</dbReference>
<accession>A0A0M2NHH7</accession>
<evidence type="ECO:0000256" key="6">
    <source>
        <dbReference type="ARBA" id="ARBA00050557"/>
    </source>
</evidence>
<comment type="subcellular location">
    <subcellularLocation>
        <location evidence="7">Cytoplasm</location>
    </subcellularLocation>
</comment>
<comment type="similarity">
    <text evidence="7">Belongs to the NAGSA dehydrogenase family. Type 1 subfamily.</text>
</comment>
<dbReference type="GO" id="GO:0003942">
    <property type="term" value="F:N-acetyl-gamma-glutamyl-phosphate reductase activity"/>
    <property type="evidence" value="ECO:0007669"/>
    <property type="project" value="UniProtKB-UniRule"/>
</dbReference>
<dbReference type="InterPro" id="IPR000534">
    <property type="entry name" value="Semialdehyde_DH_NAD-bd"/>
</dbReference>
<dbReference type="AlphaFoldDB" id="A0A0M2NHH7"/>
<dbReference type="GO" id="GO:0006526">
    <property type="term" value="P:L-arginine biosynthetic process"/>
    <property type="evidence" value="ECO:0007669"/>
    <property type="project" value="UniProtKB-UniRule"/>
</dbReference>
<dbReference type="GO" id="GO:0051287">
    <property type="term" value="F:NAD binding"/>
    <property type="evidence" value="ECO:0007669"/>
    <property type="project" value="InterPro"/>
</dbReference>
<dbReference type="PROSITE" id="PS01224">
    <property type="entry name" value="ARGC"/>
    <property type="match status" value="1"/>
</dbReference>
<sequence length="344" mass="37506">MINVSVIGATGYVGEELLRLLSAHPEVSVKKAVSKSFAGQSLKDLYANFVPGKNIVLDESDGDAGEAEFVFLCLPHGESLKAAPKLLKKGHKVIDLSGDFRYDDVSLYEKWYNITHTAKQENQQAVYGLPEFFKDAIRNTDFASNPGCYTTTSILALAPLLKEGLVSEKGIVIDAKSGVTGAGRKEKLAYSYCETADNFKAYSVVNHRHTSEIEEQLSSISGQDVRLLFTPHLLPVKRGILATIYADMEEGADALSIAGAYEKYYGDAPFTHVLPHGQLPELKFVVGSNNCMIGFELSPRTGKLVIVSCTDNLIKGAAGQAIQNFNIMNGFEETLGLPQIAWYL</sequence>
<keyword evidence="3 7" id="KW-0028">Amino-acid biosynthesis</keyword>
<dbReference type="GO" id="GO:0070401">
    <property type="term" value="F:NADP+ binding"/>
    <property type="evidence" value="ECO:0007669"/>
    <property type="project" value="InterPro"/>
</dbReference>
<dbReference type="PANTHER" id="PTHR32338">
    <property type="entry name" value="N-ACETYL-GAMMA-GLUTAMYL-PHOSPHATE REDUCTASE, CHLOROPLASTIC-RELATED-RELATED"/>
    <property type="match status" value="1"/>
</dbReference>
<evidence type="ECO:0000256" key="5">
    <source>
        <dbReference type="ARBA" id="ARBA00023002"/>
    </source>
</evidence>
<keyword evidence="4 7" id="KW-0521">NADP</keyword>
<dbReference type="UniPathway" id="UPA00068">
    <property type="reaction ID" value="UER00108"/>
</dbReference>
<dbReference type="HAMAP" id="MF_00150">
    <property type="entry name" value="ArgC_type1"/>
    <property type="match status" value="1"/>
</dbReference>
<name>A0A0M2NHH7_9FIRM</name>
<dbReference type="RefSeq" id="WP_046442445.1">
    <property type="nucleotide sequence ID" value="NZ_LAYJ01000047.1"/>
</dbReference>
<evidence type="ECO:0000256" key="8">
    <source>
        <dbReference type="PROSITE-ProRule" id="PRU10010"/>
    </source>
</evidence>
<dbReference type="InterPro" id="IPR058924">
    <property type="entry name" value="AGPR_dimerisation_dom"/>
</dbReference>
<dbReference type="Pfam" id="PF01118">
    <property type="entry name" value="Semialdhyde_dh"/>
    <property type="match status" value="1"/>
</dbReference>
<keyword evidence="2 7" id="KW-0055">Arginine biosynthesis</keyword>
<protein>
    <recommendedName>
        <fullName evidence="7">N-acetyl-gamma-glutamyl-phosphate reductase</fullName>
        <shortName evidence="7">AGPR</shortName>
        <ecNumber evidence="7">1.2.1.38</ecNumber>
    </recommendedName>
    <alternativeName>
        <fullName evidence="7">N-acetyl-glutamate semialdehyde dehydrogenase</fullName>
        <shortName evidence="7">NAGSA dehydrogenase</shortName>
    </alternativeName>
</protein>
<evidence type="ECO:0000256" key="1">
    <source>
        <dbReference type="ARBA" id="ARBA00004862"/>
    </source>
</evidence>
<dbReference type="PANTHER" id="PTHR32338:SF10">
    <property type="entry name" value="N-ACETYL-GAMMA-GLUTAMYL-PHOSPHATE REDUCTASE, CHLOROPLASTIC-RELATED"/>
    <property type="match status" value="1"/>
</dbReference>
<dbReference type="SUPFAM" id="SSF51735">
    <property type="entry name" value="NAD(P)-binding Rossmann-fold domains"/>
    <property type="match status" value="1"/>
</dbReference>
<dbReference type="Proteomes" id="UP000034076">
    <property type="component" value="Unassembled WGS sequence"/>
</dbReference>
<evidence type="ECO:0000259" key="9">
    <source>
        <dbReference type="SMART" id="SM00859"/>
    </source>
</evidence>
<dbReference type="EC" id="1.2.1.38" evidence="7"/>